<dbReference type="PROSITE" id="PS00284">
    <property type="entry name" value="SERPIN"/>
    <property type="match status" value="1"/>
</dbReference>
<evidence type="ECO:0000256" key="5">
    <source>
        <dbReference type="ARBA" id="ARBA00022900"/>
    </source>
</evidence>
<dbReference type="PANTHER" id="PTHR11461:SF180">
    <property type="entry name" value="LEUKOCYTE ELASTASE INHIBITOR"/>
    <property type="match status" value="1"/>
</dbReference>
<dbReference type="Gene3D" id="2.30.39.10">
    <property type="entry name" value="Alpha-1-antitrypsin, domain 1"/>
    <property type="match status" value="1"/>
</dbReference>
<evidence type="ECO:0000256" key="2">
    <source>
        <dbReference type="ARBA" id="ARBA00006426"/>
    </source>
</evidence>
<dbReference type="InterPro" id="IPR036186">
    <property type="entry name" value="Serpin_sf"/>
</dbReference>
<dbReference type="GeneTree" id="ENSGT00940000154520"/>
<dbReference type="Pfam" id="PF00079">
    <property type="entry name" value="Serpin"/>
    <property type="match status" value="1"/>
</dbReference>
<dbReference type="SUPFAM" id="SSF56574">
    <property type="entry name" value="Serpins"/>
    <property type="match status" value="1"/>
</dbReference>
<comment type="similarity">
    <text evidence="2">Belongs to the serpin family. Ov-serpin subfamily.</text>
</comment>
<dbReference type="InterPro" id="IPR042185">
    <property type="entry name" value="Serpin_sf_2"/>
</dbReference>
<accession>A0A8C5RHS9</accession>
<evidence type="ECO:0000313" key="8">
    <source>
        <dbReference type="Proteomes" id="UP000694406"/>
    </source>
</evidence>
<dbReference type="GO" id="GO:0005615">
    <property type="term" value="C:extracellular space"/>
    <property type="evidence" value="ECO:0007669"/>
    <property type="project" value="InterPro"/>
</dbReference>
<dbReference type="InterPro" id="IPR023796">
    <property type="entry name" value="Serpin_dom"/>
</dbReference>
<dbReference type="InterPro" id="IPR023795">
    <property type="entry name" value="Serpin_CS"/>
</dbReference>
<dbReference type="GO" id="GO:0004867">
    <property type="term" value="F:serine-type endopeptidase inhibitor activity"/>
    <property type="evidence" value="ECO:0007669"/>
    <property type="project" value="UniProtKB-KW"/>
</dbReference>
<dbReference type="InterPro" id="IPR000215">
    <property type="entry name" value="Serpin_fam"/>
</dbReference>
<dbReference type="Ensembl" id="ENSLLTT00000003426.1">
    <property type="protein sequence ID" value="ENSLLTP00000003294.1"/>
    <property type="gene ID" value="ENSLLTG00000002481.1"/>
</dbReference>
<feature type="domain" description="Serpin" evidence="6">
    <location>
        <begin position="4"/>
        <end position="113"/>
    </location>
</feature>
<evidence type="ECO:0000256" key="4">
    <source>
        <dbReference type="ARBA" id="ARBA00022690"/>
    </source>
</evidence>
<evidence type="ECO:0000256" key="1">
    <source>
        <dbReference type="ARBA" id="ARBA00004496"/>
    </source>
</evidence>
<name>A0A8C5RHS9_LATLA</name>
<dbReference type="InterPro" id="IPR042178">
    <property type="entry name" value="Serpin_sf_1"/>
</dbReference>
<evidence type="ECO:0000259" key="6">
    <source>
        <dbReference type="Pfam" id="PF00079"/>
    </source>
</evidence>
<evidence type="ECO:0000313" key="7">
    <source>
        <dbReference type="Ensembl" id="ENSLLTP00000003294.1"/>
    </source>
</evidence>
<sequence>MENTEFMIFLPKFKMEEEYSLIPTLSKMGMKDVFKPGKADLSAMSGNWDLVVSQVHHKAYIEVNEEGTEAAAATGVVVSHTSIPEFKVNRPFLLIIKHNSTKSIIFAGKLSSP</sequence>
<reference evidence="7" key="2">
    <citation type="submission" date="2025-09" db="UniProtKB">
        <authorList>
            <consortium name="Ensembl"/>
        </authorList>
    </citation>
    <scope>IDENTIFICATION</scope>
</reference>
<comment type="subcellular location">
    <subcellularLocation>
        <location evidence="1">Cytoplasm</location>
    </subcellularLocation>
</comment>
<dbReference type="AlphaFoldDB" id="A0A8C5RHS9"/>
<dbReference type="Gene3D" id="3.30.497.10">
    <property type="entry name" value="Antithrombin, subunit I, domain 2"/>
    <property type="match status" value="1"/>
</dbReference>
<keyword evidence="4" id="KW-0646">Protease inhibitor</keyword>
<dbReference type="GO" id="GO:0005737">
    <property type="term" value="C:cytoplasm"/>
    <property type="evidence" value="ECO:0007669"/>
    <property type="project" value="UniProtKB-SubCell"/>
</dbReference>
<dbReference type="Proteomes" id="UP000694406">
    <property type="component" value="Unplaced"/>
</dbReference>
<protein>
    <recommendedName>
        <fullName evidence="6">Serpin domain-containing protein</fullName>
    </recommendedName>
</protein>
<reference evidence="7" key="1">
    <citation type="submission" date="2025-08" db="UniProtKB">
        <authorList>
            <consortium name="Ensembl"/>
        </authorList>
    </citation>
    <scope>IDENTIFICATION</scope>
</reference>
<evidence type="ECO:0000256" key="3">
    <source>
        <dbReference type="ARBA" id="ARBA00022490"/>
    </source>
</evidence>
<keyword evidence="8" id="KW-1185">Reference proteome</keyword>
<keyword evidence="3" id="KW-0963">Cytoplasm</keyword>
<organism evidence="7 8">
    <name type="scientific">Laticauda laticaudata</name>
    <name type="common">Blue-ringed sea krait</name>
    <name type="synonym">Blue-lipped sea krait</name>
    <dbReference type="NCBI Taxonomy" id="8630"/>
    <lineage>
        <taxon>Eukaryota</taxon>
        <taxon>Metazoa</taxon>
        <taxon>Chordata</taxon>
        <taxon>Craniata</taxon>
        <taxon>Vertebrata</taxon>
        <taxon>Euteleostomi</taxon>
        <taxon>Lepidosauria</taxon>
        <taxon>Squamata</taxon>
        <taxon>Bifurcata</taxon>
        <taxon>Unidentata</taxon>
        <taxon>Episquamata</taxon>
        <taxon>Toxicofera</taxon>
        <taxon>Serpentes</taxon>
        <taxon>Colubroidea</taxon>
        <taxon>Elapidae</taxon>
        <taxon>Laticaudinae</taxon>
        <taxon>Laticauda</taxon>
    </lineage>
</organism>
<proteinExistence type="inferred from homology"/>
<dbReference type="PANTHER" id="PTHR11461">
    <property type="entry name" value="SERINE PROTEASE INHIBITOR, SERPIN"/>
    <property type="match status" value="1"/>
</dbReference>
<keyword evidence="5" id="KW-0722">Serine protease inhibitor</keyword>